<proteinExistence type="predicted"/>
<name>A0A6J4QV98_9ACTN</name>
<protein>
    <submittedName>
        <fullName evidence="2">Uncharacterized protein</fullName>
    </submittedName>
</protein>
<evidence type="ECO:0000256" key="1">
    <source>
        <dbReference type="SAM" id="MobiDB-lite"/>
    </source>
</evidence>
<reference evidence="2" key="1">
    <citation type="submission" date="2020-02" db="EMBL/GenBank/DDBJ databases">
        <authorList>
            <person name="Meier V. D."/>
        </authorList>
    </citation>
    <scope>NUCLEOTIDE SEQUENCE</scope>
    <source>
        <strain evidence="2">AVDCRST_MAG28</strain>
    </source>
</reference>
<evidence type="ECO:0000313" key="2">
    <source>
        <dbReference type="EMBL" id="CAA9456103.1"/>
    </source>
</evidence>
<dbReference type="AlphaFoldDB" id="A0A6J4QV98"/>
<feature type="compositionally biased region" description="Gly residues" evidence="1">
    <location>
        <begin position="77"/>
        <end position="93"/>
    </location>
</feature>
<accession>A0A6J4QV98</accession>
<feature type="region of interest" description="Disordered" evidence="1">
    <location>
        <begin position="73"/>
        <end position="93"/>
    </location>
</feature>
<sequence length="93" mass="9990">MELTAEQLPARIRIQKGLNILLATTAPDGYVRASYRGPEGAKGRVQTVLLKLPRKLLHEVGRSYRRFGEAESAGFENGLGKGGVGGNGAENRV</sequence>
<dbReference type="EMBL" id="CADCVE010000054">
    <property type="protein sequence ID" value="CAA9456103.1"/>
    <property type="molecule type" value="Genomic_DNA"/>
</dbReference>
<gene>
    <name evidence="2" type="ORF">AVDCRST_MAG28-2536</name>
</gene>
<organism evidence="2">
    <name type="scientific">uncultured Rubrobacteraceae bacterium</name>
    <dbReference type="NCBI Taxonomy" id="349277"/>
    <lineage>
        <taxon>Bacteria</taxon>
        <taxon>Bacillati</taxon>
        <taxon>Actinomycetota</taxon>
        <taxon>Rubrobacteria</taxon>
        <taxon>Rubrobacterales</taxon>
        <taxon>Rubrobacteraceae</taxon>
        <taxon>environmental samples</taxon>
    </lineage>
</organism>